<proteinExistence type="inferred from homology"/>
<dbReference type="InterPro" id="IPR003331">
    <property type="entry name" value="UDP_GlcNAc_Epimerase_2_dom"/>
</dbReference>
<comment type="similarity">
    <text evidence="1">Belongs to the UDP-N-acetylglucosamine 2-epimerase family.</text>
</comment>
<sequence>MKVLTILGTRPEIIRLSLIIGKLDKLTDHTLLHTGQNYAPELDRVFFENMKIRDPDVYLDSRSETTFRQVGKILEGAEKWVAEVEPDACLILGDTYSGLSAMVAEKANVPVFHMEAGNRCFDPRVPEERNRKIIDHTSSWLLPYVPNSRQNLLNEGFDKERIFVSGNPIFEVIKHYEEDIEASDILDRLGVEAGRFFLVTAHRAENVDVPVRLAGIVSALNRLTREHDAPVVWSVHPRTRQKIEASGLEVDERVLLLKPFDLFDFVKLEENAFCVITDSGTVQEEACIFRVPSVTIRDTTERPETVECGSNVLAGCRADRIVEAANLVTSTGFDWEMPEGYTDPHVSDKVIRYILGNIGRRPLLDWPQLRA</sequence>
<evidence type="ECO:0000259" key="2">
    <source>
        <dbReference type="Pfam" id="PF02350"/>
    </source>
</evidence>
<dbReference type="RefSeq" id="WP_166395383.1">
    <property type="nucleotide sequence ID" value="NZ_CP045121.1"/>
</dbReference>
<evidence type="ECO:0000313" key="3">
    <source>
        <dbReference type="EMBL" id="QIN77705.1"/>
    </source>
</evidence>
<dbReference type="GO" id="GO:0008761">
    <property type="term" value="F:UDP-N-acetylglucosamine 2-epimerase activity"/>
    <property type="evidence" value="ECO:0007669"/>
    <property type="project" value="UniProtKB-EC"/>
</dbReference>
<evidence type="ECO:0000313" key="4">
    <source>
        <dbReference type="Proteomes" id="UP000502706"/>
    </source>
</evidence>
<dbReference type="PANTHER" id="PTHR43174">
    <property type="entry name" value="UDP-N-ACETYLGLUCOSAMINE 2-EPIMERASE"/>
    <property type="match status" value="1"/>
</dbReference>
<gene>
    <name evidence="3" type="ORF">GBA65_03345</name>
</gene>
<keyword evidence="4" id="KW-1185">Reference proteome</keyword>
<dbReference type="Pfam" id="PF02350">
    <property type="entry name" value="Epimerase_2"/>
    <property type="match status" value="1"/>
</dbReference>
<feature type="domain" description="UDP-N-acetylglucosamine 2-epimerase" evidence="2">
    <location>
        <begin position="27"/>
        <end position="354"/>
    </location>
</feature>
<dbReference type="SUPFAM" id="SSF53756">
    <property type="entry name" value="UDP-Glycosyltransferase/glycogen phosphorylase"/>
    <property type="match status" value="1"/>
</dbReference>
<dbReference type="PANTHER" id="PTHR43174:SF1">
    <property type="entry name" value="UDP-N-ACETYLGLUCOSAMINE 2-EPIMERASE"/>
    <property type="match status" value="1"/>
</dbReference>
<dbReference type="Gene3D" id="3.40.50.2000">
    <property type="entry name" value="Glycogen Phosphorylase B"/>
    <property type="match status" value="2"/>
</dbReference>
<dbReference type="InterPro" id="IPR029767">
    <property type="entry name" value="WecB-like"/>
</dbReference>
<keyword evidence="1 3" id="KW-0413">Isomerase</keyword>
<dbReference type="EMBL" id="CP045121">
    <property type="protein sequence ID" value="QIN77705.1"/>
    <property type="molecule type" value="Genomic_DNA"/>
</dbReference>
<dbReference type="NCBIfam" id="TIGR00236">
    <property type="entry name" value="wecB"/>
    <property type="match status" value="1"/>
</dbReference>
<evidence type="ECO:0000256" key="1">
    <source>
        <dbReference type="RuleBase" id="RU003513"/>
    </source>
</evidence>
<dbReference type="Proteomes" id="UP000502706">
    <property type="component" value="Chromosome"/>
</dbReference>
<name>A0A6G8PUV0_9ACTN</name>
<dbReference type="AlphaFoldDB" id="A0A6G8PUV0"/>
<accession>A0A6G8PUV0</accession>
<reference evidence="3 4" key="1">
    <citation type="submission" date="2019-10" db="EMBL/GenBank/DDBJ databases">
        <title>Rubrobacter sp nov SCSIO 52915 isolated from a deep-sea sediment in the South China Sea.</title>
        <authorList>
            <person name="Chen R.W."/>
        </authorList>
    </citation>
    <scope>NUCLEOTIDE SEQUENCE [LARGE SCALE GENOMIC DNA]</scope>
    <source>
        <strain evidence="3 4">SCSIO 52915</strain>
    </source>
</reference>
<protein>
    <submittedName>
        <fullName evidence="3">UDP-N-acetylglucosamine 2-epimerase (Non-hydrolyzing)</fullName>
        <ecNumber evidence="3">5.1.3.14</ecNumber>
    </submittedName>
</protein>
<dbReference type="EC" id="5.1.3.14" evidence="3"/>
<dbReference type="KEGG" id="rmar:GBA65_03345"/>
<organism evidence="3 4">
    <name type="scientific">Rubrobacter marinus</name>
    <dbReference type="NCBI Taxonomy" id="2653852"/>
    <lineage>
        <taxon>Bacteria</taxon>
        <taxon>Bacillati</taxon>
        <taxon>Actinomycetota</taxon>
        <taxon>Rubrobacteria</taxon>
        <taxon>Rubrobacterales</taxon>
        <taxon>Rubrobacteraceae</taxon>
        <taxon>Rubrobacter</taxon>
    </lineage>
</organism>
<dbReference type="CDD" id="cd03786">
    <property type="entry name" value="GTB_UDP-GlcNAc_2-Epimerase"/>
    <property type="match status" value="1"/>
</dbReference>